<dbReference type="Proteomes" id="UP001066276">
    <property type="component" value="Chromosome 10"/>
</dbReference>
<evidence type="ECO:0000256" key="1">
    <source>
        <dbReference type="SAM" id="MobiDB-lite"/>
    </source>
</evidence>
<sequence>MQRLIKIILGIEKVEEIDDAGTKGGLSNDAKVLGNKEVEEIDDAGTQDGLDDDPKVPIDGVGGTSPRGRLRSTSSQTVLSNGSVSDNIHPPQSGLQVPGAEGSTTEGEQKRKRYKKRKVYLYGVLRNAICRSARATLVALVQPQIRRLDDGKISGCLRSTASFYIATSSETVLLFYLPQFFMGLVIFD</sequence>
<protein>
    <submittedName>
        <fullName evidence="2">Uncharacterized protein</fullName>
    </submittedName>
</protein>
<comment type="caution">
    <text evidence="2">The sequence shown here is derived from an EMBL/GenBank/DDBJ whole genome shotgun (WGS) entry which is preliminary data.</text>
</comment>
<dbReference type="AlphaFoldDB" id="A0AAV7M0Q0"/>
<reference evidence="2" key="1">
    <citation type="journal article" date="2022" name="bioRxiv">
        <title>Sequencing and chromosome-scale assembly of the giantPleurodeles waltlgenome.</title>
        <authorList>
            <person name="Brown T."/>
            <person name="Elewa A."/>
            <person name="Iarovenko S."/>
            <person name="Subramanian E."/>
            <person name="Araus A.J."/>
            <person name="Petzold A."/>
            <person name="Susuki M."/>
            <person name="Suzuki K.-i.T."/>
            <person name="Hayashi T."/>
            <person name="Toyoda A."/>
            <person name="Oliveira C."/>
            <person name="Osipova E."/>
            <person name="Leigh N.D."/>
            <person name="Simon A."/>
            <person name="Yun M.H."/>
        </authorList>
    </citation>
    <scope>NUCLEOTIDE SEQUENCE</scope>
    <source>
        <strain evidence="2">20211129_DDA</strain>
        <tissue evidence="2">Liver</tissue>
    </source>
</reference>
<evidence type="ECO:0000313" key="3">
    <source>
        <dbReference type="Proteomes" id="UP001066276"/>
    </source>
</evidence>
<name>A0AAV7M0Q0_PLEWA</name>
<feature type="compositionally biased region" description="Acidic residues" evidence="1">
    <location>
        <begin position="39"/>
        <end position="51"/>
    </location>
</feature>
<keyword evidence="3" id="KW-1185">Reference proteome</keyword>
<gene>
    <name evidence="2" type="ORF">NDU88_002367</name>
</gene>
<proteinExistence type="predicted"/>
<feature type="compositionally biased region" description="Polar residues" evidence="1">
    <location>
        <begin position="71"/>
        <end position="86"/>
    </location>
</feature>
<organism evidence="2 3">
    <name type="scientific">Pleurodeles waltl</name>
    <name type="common">Iberian ribbed newt</name>
    <dbReference type="NCBI Taxonomy" id="8319"/>
    <lineage>
        <taxon>Eukaryota</taxon>
        <taxon>Metazoa</taxon>
        <taxon>Chordata</taxon>
        <taxon>Craniata</taxon>
        <taxon>Vertebrata</taxon>
        <taxon>Euteleostomi</taxon>
        <taxon>Amphibia</taxon>
        <taxon>Batrachia</taxon>
        <taxon>Caudata</taxon>
        <taxon>Salamandroidea</taxon>
        <taxon>Salamandridae</taxon>
        <taxon>Pleurodelinae</taxon>
        <taxon>Pleurodeles</taxon>
    </lineage>
</organism>
<evidence type="ECO:0000313" key="2">
    <source>
        <dbReference type="EMBL" id="KAJ1097242.1"/>
    </source>
</evidence>
<dbReference type="EMBL" id="JANPWB010000014">
    <property type="protein sequence ID" value="KAJ1097242.1"/>
    <property type="molecule type" value="Genomic_DNA"/>
</dbReference>
<feature type="region of interest" description="Disordered" evidence="1">
    <location>
        <begin position="37"/>
        <end position="110"/>
    </location>
</feature>
<accession>A0AAV7M0Q0</accession>